<proteinExistence type="predicted"/>
<dbReference type="GeneID" id="36834296"/>
<dbReference type="OrthoDB" id="31371at2157"/>
<dbReference type="NCBIfam" id="TIGR00177">
    <property type="entry name" value="molyb_syn"/>
    <property type="match status" value="1"/>
</dbReference>
<sequence length="548" mass="60123">MRNFVPEENLPSPEQAFSLLVGNIPPKIKVANVDILDAVGKITASPVFARIDYPPFSRSTVDGYALKSSSTPGKLKVVDKISIGEWKDLRIKEDEAVEVDTGSPIPLGADAVIKIEETKREDQYLVLDRKVRFGANVAWVGSDIPQETEILGKFHEILPEDIGTLASLGIKSIDIIEPPSVYIIATGDELIQPGDKLVPGKIYESNIHFLASRLKQLKCKIAGMELLPDDKEKISLSLRRAVETADIVITTGGTSAGEKDYVHQAIREMGKIVIQGINTKPGKPTILGEIKGKPVFGLSGNIVATIMIFDQLVARYVEKASGKSDVKRYSFHDRVKATAILPIQADKYRTTNIPVYLLRDQRGFFAVPVPFDSYMVGTFSSSDGYVTLSPGTLINEGDMVEVFVKSIDKRPLVLGEEHPALRGLDLRKILLGTVPACAALKYNVGDVLIVSDLLCNKVKDSLEIKRWILESGEGDNIGYHEWIGMSKLVSDPAVKLKSPSTAKLFLGKGKVIAPEGYIQGTRLTQETLRVVIRNKDLQFLQGIFSENT</sequence>
<dbReference type="Gene3D" id="3.90.105.10">
    <property type="entry name" value="Molybdopterin biosynthesis moea protein, domain 2"/>
    <property type="match status" value="1"/>
</dbReference>
<dbReference type="GO" id="GO:0006777">
    <property type="term" value="P:Mo-molybdopterin cofactor biosynthetic process"/>
    <property type="evidence" value="ECO:0007669"/>
    <property type="project" value="UniProtKB-KW"/>
</dbReference>
<dbReference type="SUPFAM" id="SSF63882">
    <property type="entry name" value="MoeA N-terminal region -like"/>
    <property type="match status" value="1"/>
</dbReference>
<dbReference type="Pfam" id="PF00994">
    <property type="entry name" value="MoCF_biosynth"/>
    <property type="match status" value="1"/>
</dbReference>
<dbReference type="PANTHER" id="PTHR10192:SF5">
    <property type="entry name" value="GEPHYRIN"/>
    <property type="match status" value="1"/>
</dbReference>
<dbReference type="SUPFAM" id="SSF63867">
    <property type="entry name" value="MoeA C-terminal domain-like"/>
    <property type="match status" value="1"/>
</dbReference>
<name>A0A2U9IS54_9CREN</name>
<dbReference type="SUPFAM" id="SSF53218">
    <property type="entry name" value="Molybdenum cofactor biosynthesis proteins"/>
    <property type="match status" value="1"/>
</dbReference>
<dbReference type="RefSeq" id="WP_110368885.1">
    <property type="nucleotide sequence ID" value="NZ_CP029287.2"/>
</dbReference>
<keyword evidence="4" id="KW-0808">Transferase</keyword>
<dbReference type="InterPro" id="IPR036425">
    <property type="entry name" value="MoaB/Mog-like_dom_sf"/>
</dbReference>
<dbReference type="EMBL" id="CP029287">
    <property type="protein sequence ID" value="AWR98846.1"/>
    <property type="molecule type" value="Genomic_DNA"/>
</dbReference>
<evidence type="ECO:0000256" key="2">
    <source>
        <dbReference type="ARBA" id="ARBA00023150"/>
    </source>
</evidence>
<reference evidence="5" key="3">
    <citation type="submission" date="2020-03" db="EMBL/GenBank/DDBJ databases">
        <title>Sequencing and Assembly of Multiple Reported Metal-Biooxidizing Members of the Extremely Thermoacidophilic Archaeal Family Sulfolobaceae.</title>
        <authorList>
            <person name="Counts J.A."/>
            <person name="Kelly R.M."/>
        </authorList>
    </citation>
    <scope>NUCLEOTIDE SEQUENCE [LARGE SCALE GENOMIC DNA]</scope>
    <source>
        <strain evidence="5">HO1-1</strain>
    </source>
</reference>
<keyword evidence="5" id="KW-1185">Reference proteome</keyword>
<dbReference type="KEGG" id="mhk:DFR87_03100"/>
<dbReference type="Gene3D" id="2.170.190.11">
    <property type="entry name" value="Molybdopterin biosynthesis moea protein, domain 3"/>
    <property type="match status" value="1"/>
</dbReference>
<dbReference type="PANTHER" id="PTHR10192">
    <property type="entry name" value="MOLYBDOPTERIN BIOSYNTHESIS PROTEIN"/>
    <property type="match status" value="1"/>
</dbReference>
<dbReference type="Proteomes" id="UP000247586">
    <property type="component" value="Chromosome"/>
</dbReference>
<dbReference type="NCBIfam" id="NF011067">
    <property type="entry name" value="PRK14497.1"/>
    <property type="match status" value="1"/>
</dbReference>
<dbReference type="InterPro" id="IPR036688">
    <property type="entry name" value="MoeA_C_domain_IV_sf"/>
</dbReference>
<dbReference type="Pfam" id="PF03454">
    <property type="entry name" value="MoeA_C"/>
    <property type="match status" value="1"/>
</dbReference>
<organism evidence="4 5">
    <name type="scientific">Metallosphaera hakonensis JCM 8857 = DSM 7519</name>
    <dbReference type="NCBI Taxonomy" id="1293036"/>
    <lineage>
        <taxon>Archaea</taxon>
        <taxon>Thermoproteota</taxon>
        <taxon>Thermoprotei</taxon>
        <taxon>Sulfolobales</taxon>
        <taxon>Sulfolobaceae</taxon>
        <taxon>Metallosphaera</taxon>
    </lineage>
</organism>
<dbReference type="InterPro" id="IPR001453">
    <property type="entry name" value="MoaB/Mog_dom"/>
</dbReference>
<reference evidence="4 5" key="1">
    <citation type="submission" date="2018-05" db="EMBL/GenBank/DDBJ databases">
        <title>Complete Genome Sequences of Extremely Thermoacidophilic, Metal-Mobilizing Type-Strain Members of the Archaeal Family Sulfolobaceae: Acidianus brierleyi DSM-1651T, Acidianus sulfidivorans DSM-18786T, Metallosphaera hakonensis DSM-7519T, and Metallosphaera prunae DSM-10039T.</title>
        <authorList>
            <person name="Counts J.A."/>
            <person name="Kelly R.M."/>
        </authorList>
    </citation>
    <scope>NUCLEOTIDE SEQUENCE [LARGE SCALE GENOMIC DNA]</scope>
    <source>
        <strain evidence="4 5">HO1-1</strain>
    </source>
</reference>
<dbReference type="Pfam" id="PF03453">
    <property type="entry name" value="MoeA_N"/>
    <property type="match status" value="1"/>
</dbReference>
<dbReference type="InterPro" id="IPR005110">
    <property type="entry name" value="MoeA_linker/N"/>
</dbReference>
<accession>A0A2U9IS54</accession>
<dbReference type="InterPro" id="IPR036135">
    <property type="entry name" value="MoeA_linker/N_sf"/>
</dbReference>
<dbReference type="AlphaFoldDB" id="A0A2U9IS54"/>
<dbReference type="GO" id="GO:0005737">
    <property type="term" value="C:cytoplasm"/>
    <property type="evidence" value="ECO:0007669"/>
    <property type="project" value="TreeGrafter"/>
</dbReference>
<dbReference type="PROSITE" id="PS01079">
    <property type="entry name" value="MOCF_BIOSYNTHESIS_2"/>
    <property type="match status" value="1"/>
</dbReference>
<evidence type="ECO:0000313" key="4">
    <source>
        <dbReference type="EMBL" id="AWR98846.1"/>
    </source>
</evidence>
<dbReference type="Gene3D" id="3.40.980.10">
    <property type="entry name" value="MoaB/Mog-like domain"/>
    <property type="match status" value="1"/>
</dbReference>
<keyword evidence="2" id="KW-0501">Molybdenum cofactor biosynthesis</keyword>
<dbReference type="UniPathway" id="UPA00344"/>
<reference evidence="5" key="2">
    <citation type="submission" date="2020-03" db="EMBL/GenBank/DDBJ databases">
        <title>Complete Genome Sequences of Extremely Thermoacidophilic, Metal-Mobilizing Type-Strain Members of the Archaeal Family Sulfolobaceae: Acidianus brierleyi DSM-1651T, Acidianus sulfidivorans DSM-18786T, Metallosphaera hakonensis DSM-7519T, and Metallosphaera prunae DSM-10039T.</title>
        <authorList>
            <person name="Counts J.A."/>
            <person name="Kelly R.M."/>
        </authorList>
    </citation>
    <scope>NUCLEOTIDE SEQUENCE [LARGE SCALE GENOMIC DNA]</scope>
    <source>
        <strain evidence="5">HO1-1</strain>
    </source>
</reference>
<dbReference type="InterPro" id="IPR038987">
    <property type="entry name" value="MoeA-like"/>
</dbReference>
<dbReference type="InterPro" id="IPR008284">
    <property type="entry name" value="MoCF_biosynth_CS"/>
</dbReference>
<dbReference type="InterPro" id="IPR005111">
    <property type="entry name" value="MoeA_C_domain_IV"/>
</dbReference>
<dbReference type="Gene3D" id="2.40.340.10">
    <property type="entry name" value="MoeA, C-terminal, domain IV"/>
    <property type="match status" value="1"/>
</dbReference>
<evidence type="ECO:0000256" key="1">
    <source>
        <dbReference type="ARBA" id="ARBA00005046"/>
    </source>
</evidence>
<feature type="domain" description="MoaB/Mog" evidence="3">
    <location>
        <begin position="182"/>
        <end position="320"/>
    </location>
</feature>
<evidence type="ECO:0000259" key="3">
    <source>
        <dbReference type="SMART" id="SM00852"/>
    </source>
</evidence>
<gene>
    <name evidence="4" type="ORF">DFR87_03100</name>
</gene>
<dbReference type="STRING" id="1293036.GCA_001315825_01613"/>
<dbReference type="SMART" id="SM00852">
    <property type="entry name" value="MoCF_biosynth"/>
    <property type="match status" value="1"/>
</dbReference>
<protein>
    <submittedName>
        <fullName evidence="4">Molybdopterin molybdenumtransferase MoeA</fullName>
    </submittedName>
</protein>
<evidence type="ECO:0000313" key="5">
    <source>
        <dbReference type="Proteomes" id="UP000247586"/>
    </source>
</evidence>
<dbReference type="CDD" id="cd00887">
    <property type="entry name" value="MoeA"/>
    <property type="match status" value="1"/>
</dbReference>
<dbReference type="GO" id="GO:0061599">
    <property type="term" value="F:molybdopterin molybdotransferase activity"/>
    <property type="evidence" value="ECO:0007669"/>
    <property type="project" value="TreeGrafter"/>
</dbReference>
<comment type="pathway">
    <text evidence="1">Cofactor biosynthesis; molybdopterin biosynthesis.</text>
</comment>